<evidence type="ECO:0000313" key="1">
    <source>
        <dbReference type="EMBL" id="GAA2144752.1"/>
    </source>
</evidence>
<protein>
    <submittedName>
        <fullName evidence="1">Uncharacterized protein</fullName>
    </submittedName>
</protein>
<gene>
    <name evidence="1" type="ORF">GCM10009760_32610</name>
</gene>
<dbReference type="EMBL" id="BAAANT010000016">
    <property type="protein sequence ID" value="GAA2144752.1"/>
    <property type="molecule type" value="Genomic_DNA"/>
</dbReference>
<comment type="caution">
    <text evidence="1">The sequence shown here is derived from an EMBL/GenBank/DDBJ whole genome shotgun (WGS) entry which is preliminary data.</text>
</comment>
<keyword evidence="2" id="KW-1185">Reference proteome</keyword>
<sequence length="76" mass="7975">MNSVSALLTWPAYARPVCGGRCDLCGTAPGREDPARTLILLCTPPGFSRASGPRTGRAGRASVRLPAELQLSYSVT</sequence>
<accession>A0ABN2ZMY4</accession>
<evidence type="ECO:0000313" key="2">
    <source>
        <dbReference type="Proteomes" id="UP001422759"/>
    </source>
</evidence>
<name>A0ABN2ZMY4_9ACTN</name>
<proteinExistence type="predicted"/>
<reference evidence="2" key="1">
    <citation type="journal article" date="2019" name="Int. J. Syst. Evol. Microbiol.">
        <title>The Global Catalogue of Microorganisms (GCM) 10K type strain sequencing project: providing services to taxonomists for standard genome sequencing and annotation.</title>
        <authorList>
            <consortium name="The Broad Institute Genomics Platform"/>
            <consortium name="The Broad Institute Genome Sequencing Center for Infectious Disease"/>
            <person name="Wu L."/>
            <person name="Ma J."/>
        </authorList>
    </citation>
    <scope>NUCLEOTIDE SEQUENCE [LARGE SCALE GENOMIC DNA]</scope>
    <source>
        <strain evidence="2">JCM 14560</strain>
    </source>
</reference>
<dbReference type="Proteomes" id="UP001422759">
    <property type="component" value="Unassembled WGS sequence"/>
</dbReference>
<organism evidence="1 2">
    <name type="scientific">Kitasatospora kazusensis</name>
    <dbReference type="NCBI Taxonomy" id="407974"/>
    <lineage>
        <taxon>Bacteria</taxon>
        <taxon>Bacillati</taxon>
        <taxon>Actinomycetota</taxon>
        <taxon>Actinomycetes</taxon>
        <taxon>Kitasatosporales</taxon>
        <taxon>Streptomycetaceae</taxon>
        <taxon>Kitasatospora</taxon>
    </lineage>
</organism>